<dbReference type="Pfam" id="PF00126">
    <property type="entry name" value="HTH_1"/>
    <property type="match status" value="1"/>
</dbReference>
<dbReference type="InterPro" id="IPR036388">
    <property type="entry name" value="WH-like_DNA-bd_sf"/>
</dbReference>
<dbReference type="AlphaFoldDB" id="A0A7X7R7X1"/>
<dbReference type="PROSITE" id="PS50931">
    <property type="entry name" value="HTH_LYSR"/>
    <property type="match status" value="1"/>
</dbReference>
<organism evidence="6 7">
    <name type="scientific">Thauera phenolivorans</name>
    <dbReference type="NCBI Taxonomy" id="1792543"/>
    <lineage>
        <taxon>Bacteria</taxon>
        <taxon>Pseudomonadati</taxon>
        <taxon>Pseudomonadota</taxon>
        <taxon>Betaproteobacteria</taxon>
        <taxon>Rhodocyclales</taxon>
        <taxon>Zoogloeaceae</taxon>
        <taxon>Thauera</taxon>
    </lineage>
</organism>
<dbReference type="EMBL" id="JAAYYV010000134">
    <property type="protein sequence ID" value="NLF53773.1"/>
    <property type="molecule type" value="Genomic_DNA"/>
</dbReference>
<dbReference type="SUPFAM" id="SSF53850">
    <property type="entry name" value="Periplasmic binding protein-like II"/>
    <property type="match status" value="1"/>
</dbReference>
<feature type="domain" description="HTH lysR-type" evidence="5">
    <location>
        <begin position="1"/>
        <end position="53"/>
    </location>
</feature>
<evidence type="ECO:0000256" key="4">
    <source>
        <dbReference type="ARBA" id="ARBA00023163"/>
    </source>
</evidence>
<dbReference type="FunFam" id="1.10.10.10:FF:000001">
    <property type="entry name" value="LysR family transcriptional regulator"/>
    <property type="match status" value="1"/>
</dbReference>
<dbReference type="GO" id="GO:0032993">
    <property type="term" value="C:protein-DNA complex"/>
    <property type="evidence" value="ECO:0007669"/>
    <property type="project" value="TreeGrafter"/>
</dbReference>
<evidence type="ECO:0000256" key="1">
    <source>
        <dbReference type="ARBA" id="ARBA00009437"/>
    </source>
</evidence>
<dbReference type="InterPro" id="IPR005119">
    <property type="entry name" value="LysR_subst-bd"/>
</dbReference>
<keyword evidence="3" id="KW-0238">DNA-binding</keyword>
<dbReference type="InterPro" id="IPR036390">
    <property type="entry name" value="WH_DNA-bd_sf"/>
</dbReference>
<dbReference type="GO" id="GO:0003677">
    <property type="term" value="F:DNA binding"/>
    <property type="evidence" value="ECO:0007669"/>
    <property type="project" value="UniProtKB-KW"/>
</dbReference>
<evidence type="ECO:0000256" key="2">
    <source>
        <dbReference type="ARBA" id="ARBA00023015"/>
    </source>
</evidence>
<comment type="caution">
    <text evidence="6">The sequence shown here is derived from an EMBL/GenBank/DDBJ whole genome shotgun (WGS) entry which is preliminary data.</text>
</comment>
<proteinExistence type="inferred from homology"/>
<dbReference type="SUPFAM" id="SSF46785">
    <property type="entry name" value="Winged helix' DNA-binding domain"/>
    <property type="match status" value="1"/>
</dbReference>
<dbReference type="PANTHER" id="PTHR30346">
    <property type="entry name" value="TRANSCRIPTIONAL DUAL REGULATOR HCAR-RELATED"/>
    <property type="match status" value="1"/>
</dbReference>
<reference evidence="6 7" key="1">
    <citation type="journal article" date="2020" name="Biotechnol. Biofuels">
        <title>New insights from the biogas microbiome by comprehensive genome-resolved metagenomics of nearly 1600 species originating from multiple anaerobic digesters.</title>
        <authorList>
            <person name="Campanaro S."/>
            <person name="Treu L."/>
            <person name="Rodriguez-R L.M."/>
            <person name="Kovalovszki A."/>
            <person name="Ziels R.M."/>
            <person name="Maus I."/>
            <person name="Zhu X."/>
            <person name="Kougias P.G."/>
            <person name="Basile A."/>
            <person name="Luo G."/>
            <person name="Schluter A."/>
            <person name="Konstantinidis K.T."/>
            <person name="Angelidaki I."/>
        </authorList>
    </citation>
    <scope>NUCLEOTIDE SEQUENCE [LARGE SCALE GENOMIC DNA]</scope>
    <source>
        <strain evidence="6">AS06rmzACSIP_256</strain>
    </source>
</reference>
<dbReference type="InterPro" id="IPR000847">
    <property type="entry name" value="LysR_HTH_N"/>
</dbReference>
<sequence>MRYFCTIAEQGQVSRAARVLHMAQPPLSQRLRELEEELGTPLFERRGRSLALTEAGALFYRRARDILRAVEATREEVMRAASRTGPELRIGVSPTCRRLWLSRFDALQRAFPAHRLGVVVADSSYLEQLLRAGQLDVAFMLPPQQTENMRVHELVASRTVAVAPRSLVAPGIERLSLAELARHPLLVLRRSVGIGSYEWLMRRFQAEGLTAEVALYGSDVELLLDLLEQGFAGIAVVPESETVGLSDACRVLGIAFELPDYRVSLVCRERAEDAARAAQLLAAWSCRTDADEGIIGSELPPDPAP</sequence>
<comment type="similarity">
    <text evidence="1">Belongs to the LysR transcriptional regulatory family.</text>
</comment>
<dbReference type="GO" id="GO:0003700">
    <property type="term" value="F:DNA-binding transcription factor activity"/>
    <property type="evidence" value="ECO:0007669"/>
    <property type="project" value="InterPro"/>
</dbReference>
<dbReference type="Gene3D" id="1.10.10.10">
    <property type="entry name" value="Winged helix-like DNA-binding domain superfamily/Winged helix DNA-binding domain"/>
    <property type="match status" value="1"/>
</dbReference>
<dbReference type="Pfam" id="PF03466">
    <property type="entry name" value="LysR_substrate"/>
    <property type="match status" value="1"/>
</dbReference>
<evidence type="ECO:0000256" key="3">
    <source>
        <dbReference type="ARBA" id="ARBA00023125"/>
    </source>
</evidence>
<gene>
    <name evidence="6" type="ORF">GX576_05120</name>
</gene>
<dbReference type="Proteomes" id="UP000536534">
    <property type="component" value="Unassembled WGS sequence"/>
</dbReference>
<name>A0A7X7R7X1_9RHOO</name>
<dbReference type="Gene3D" id="3.40.190.290">
    <property type="match status" value="1"/>
</dbReference>
<dbReference type="CDD" id="cd05466">
    <property type="entry name" value="PBP2_LTTR_substrate"/>
    <property type="match status" value="1"/>
</dbReference>
<keyword evidence="2" id="KW-0805">Transcription regulation</keyword>
<dbReference type="OrthoDB" id="464481at2"/>
<protein>
    <submittedName>
        <fullName evidence="6">LysR family transcriptional regulator</fullName>
    </submittedName>
</protein>
<evidence type="ECO:0000313" key="6">
    <source>
        <dbReference type="EMBL" id="NLF53773.1"/>
    </source>
</evidence>
<evidence type="ECO:0000259" key="5">
    <source>
        <dbReference type="PROSITE" id="PS50931"/>
    </source>
</evidence>
<dbReference type="PRINTS" id="PR00039">
    <property type="entry name" value="HTHLYSR"/>
</dbReference>
<evidence type="ECO:0000313" key="7">
    <source>
        <dbReference type="Proteomes" id="UP000536534"/>
    </source>
</evidence>
<dbReference type="PANTHER" id="PTHR30346:SF9">
    <property type="entry name" value="LYSR FAMILY TRANSCRIPTIONAL REGULATOR"/>
    <property type="match status" value="1"/>
</dbReference>
<keyword evidence="4" id="KW-0804">Transcription</keyword>
<accession>A0A7X7R7X1</accession>